<dbReference type="InterPro" id="IPR008254">
    <property type="entry name" value="Flavodoxin/NO_synth"/>
</dbReference>
<keyword evidence="8" id="KW-0521">NADP</keyword>
<keyword evidence="9" id="KW-0112">Calmodulin-binding</keyword>
<keyword evidence="10" id="KW-0560">Oxidoreductase</keyword>
<dbReference type="EMBL" id="CADCXV010000855">
    <property type="protein sequence ID" value="CAB0037453.1"/>
    <property type="molecule type" value="Genomic_DNA"/>
</dbReference>
<keyword evidence="14" id="KW-1185">Reference proteome</keyword>
<evidence type="ECO:0000256" key="3">
    <source>
        <dbReference type="ARBA" id="ARBA00006267"/>
    </source>
</evidence>
<keyword evidence="6" id="KW-0285">Flavoprotein</keyword>
<evidence type="ECO:0000256" key="2">
    <source>
        <dbReference type="ARBA" id="ARBA00001970"/>
    </source>
</evidence>
<evidence type="ECO:0000256" key="11">
    <source>
        <dbReference type="ARBA" id="ARBA00023004"/>
    </source>
</evidence>
<keyword evidence="11" id="KW-0408">Iron</keyword>
<comment type="cofactor">
    <cofactor evidence="1">
        <name>FMN</name>
        <dbReference type="ChEBI" id="CHEBI:58210"/>
    </cofactor>
</comment>
<dbReference type="AlphaFoldDB" id="A0A6H5IKZ8"/>
<dbReference type="GO" id="GO:0004517">
    <property type="term" value="F:nitric-oxide synthase activity"/>
    <property type="evidence" value="ECO:0007669"/>
    <property type="project" value="UniProtKB-EC"/>
</dbReference>
<evidence type="ECO:0000256" key="8">
    <source>
        <dbReference type="ARBA" id="ARBA00022857"/>
    </source>
</evidence>
<dbReference type="InterPro" id="IPR050607">
    <property type="entry name" value="NOS"/>
</dbReference>
<dbReference type="OrthoDB" id="1856718at2759"/>
<feature type="domain" description="Flavodoxin-like" evidence="12">
    <location>
        <begin position="1"/>
        <end position="41"/>
    </location>
</feature>
<evidence type="ECO:0000256" key="1">
    <source>
        <dbReference type="ARBA" id="ARBA00001917"/>
    </source>
</evidence>
<organism evidence="13 14">
    <name type="scientific">Trichogramma brassicae</name>
    <dbReference type="NCBI Taxonomy" id="86971"/>
    <lineage>
        <taxon>Eukaryota</taxon>
        <taxon>Metazoa</taxon>
        <taxon>Ecdysozoa</taxon>
        <taxon>Arthropoda</taxon>
        <taxon>Hexapoda</taxon>
        <taxon>Insecta</taxon>
        <taxon>Pterygota</taxon>
        <taxon>Neoptera</taxon>
        <taxon>Endopterygota</taxon>
        <taxon>Hymenoptera</taxon>
        <taxon>Apocrita</taxon>
        <taxon>Proctotrupomorpha</taxon>
        <taxon>Chalcidoidea</taxon>
        <taxon>Trichogrammatidae</taxon>
        <taxon>Trichogramma</taxon>
    </lineage>
</organism>
<dbReference type="GO" id="GO:0046872">
    <property type="term" value="F:metal ion binding"/>
    <property type="evidence" value="ECO:0007669"/>
    <property type="project" value="UniProtKB-KW"/>
</dbReference>
<evidence type="ECO:0000256" key="5">
    <source>
        <dbReference type="ARBA" id="ARBA00022617"/>
    </source>
</evidence>
<dbReference type="PANTHER" id="PTHR43410:SF1">
    <property type="entry name" value="NITRIC OXIDE SYNTHASE"/>
    <property type="match status" value="1"/>
</dbReference>
<evidence type="ECO:0000313" key="14">
    <source>
        <dbReference type="Proteomes" id="UP000479190"/>
    </source>
</evidence>
<dbReference type="InterPro" id="IPR029039">
    <property type="entry name" value="Flavoprotein-like_sf"/>
</dbReference>
<evidence type="ECO:0000256" key="6">
    <source>
        <dbReference type="ARBA" id="ARBA00022643"/>
    </source>
</evidence>
<evidence type="ECO:0000256" key="7">
    <source>
        <dbReference type="ARBA" id="ARBA00022723"/>
    </source>
</evidence>
<dbReference type="PANTHER" id="PTHR43410">
    <property type="entry name" value="NITRIC OXIDE SYNTHASE OXYGENASE"/>
    <property type="match status" value="1"/>
</dbReference>
<evidence type="ECO:0000256" key="4">
    <source>
        <dbReference type="ARBA" id="ARBA00012989"/>
    </source>
</evidence>
<dbReference type="Gene3D" id="3.40.50.360">
    <property type="match status" value="1"/>
</dbReference>
<proteinExistence type="inferred from homology"/>
<keyword evidence="5" id="KW-0349">Heme</keyword>
<evidence type="ECO:0000259" key="12">
    <source>
        <dbReference type="Pfam" id="PF00258"/>
    </source>
</evidence>
<dbReference type="GO" id="GO:0005516">
    <property type="term" value="F:calmodulin binding"/>
    <property type="evidence" value="ECO:0007669"/>
    <property type="project" value="UniProtKB-KW"/>
</dbReference>
<comment type="cofactor">
    <cofactor evidence="2">
        <name>heme b</name>
        <dbReference type="ChEBI" id="CHEBI:60344"/>
    </cofactor>
</comment>
<dbReference type="GO" id="GO:0010181">
    <property type="term" value="F:FMN binding"/>
    <property type="evidence" value="ECO:0007669"/>
    <property type="project" value="InterPro"/>
</dbReference>
<reference evidence="13 14" key="1">
    <citation type="submission" date="2020-02" db="EMBL/GenBank/DDBJ databases">
        <authorList>
            <person name="Ferguson B K."/>
        </authorList>
    </citation>
    <scope>NUCLEOTIDE SEQUENCE [LARGE SCALE GENOMIC DNA]</scope>
</reference>
<evidence type="ECO:0000313" key="13">
    <source>
        <dbReference type="EMBL" id="CAB0037453.1"/>
    </source>
</evidence>
<keyword evidence="6" id="KW-0288">FMN</keyword>
<protein>
    <recommendedName>
        <fullName evidence="4">nitric-oxide synthase (NADPH)</fullName>
        <ecNumber evidence="4">1.14.13.39</ecNumber>
    </recommendedName>
</protein>
<evidence type="ECO:0000256" key="9">
    <source>
        <dbReference type="ARBA" id="ARBA00022860"/>
    </source>
</evidence>
<dbReference type="Pfam" id="PF00258">
    <property type="entry name" value="Flavodoxin_1"/>
    <property type="match status" value="1"/>
</dbReference>
<keyword evidence="7" id="KW-0479">Metal-binding</keyword>
<evidence type="ECO:0000256" key="10">
    <source>
        <dbReference type="ARBA" id="ARBA00023002"/>
    </source>
</evidence>
<comment type="similarity">
    <text evidence="3">Belongs to the NOS family.</text>
</comment>
<dbReference type="Proteomes" id="UP000479190">
    <property type="component" value="Unassembled WGS sequence"/>
</dbReference>
<dbReference type="EC" id="1.14.13.39" evidence="4"/>
<dbReference type="SUPFAM" id="SSF52218">
    <property type="entry name" value="Flavoproteins"/>
    <property type="match status" value="1"/>
</dbReference>
<accession>A0A6H5IKZ8</accession>
<gene>
    <name evidence="13" type="ORF">TBRA_LOCUS9280</name>
</gene>
<sequence length="154" mass="16493">MADYDITKIEHEALLLVITSTFGNGDPPENGESTSCSGINLGGCPFDSWCEQDRPEERVALPKSHDPQVIGLPLQAPACSSNERNTLAVSSNEFVVLCRRDLPRRACSALASMVSGDTNLIGRVNMAAARAIDATMMSARVLARRGTHVLIPAI</sequence>
<name>A0A6H5IKZ8_9HYME</name>